<organism evidence="1 2">
    <name type="scientific">Persea americana</name>
    <name type="common">Avocado</name>
    <dbReference type="NCBI Taxonomy" id="3435"/>
    <lineage>
        <taxon>Eukaryota</taxon>
        <taxon>Viridiplantae</taxon>
        <taxon>Streptophyta</taxon>
        <taxon>Embryophyta</taxon>
        <taxon>Tracheophyta</taxon>
        <taxon>Spermatophyta</taxon>
        <taxon>Magnoliopsida</taxon>
        <taxon>Magnoliidae</taxon>
        <taxon>Laurales</taxon>
        <taxon>Lauraceae</taxon>
        <taxon>Persea</taxon>
    </lineage>
</organism>
<keyword evidence="2" id="KW-1185">Reference proteome</keyword>
<sequence length="125" mass="13380">MAVLPATTLAKVFVVGDEHGWTINFDYKLWAAGKDFRVGDKLVFHYPVGVHNVFKVNGTAFQECIKPPPSEALISGNDTITLLTPGLKWYICGVGKHCEVGGQKLAISVQSISPAPAPAPSRFGA</sequence>
<evidence type="ECO:0000313" key="2">
    <source>
        <dbReference type="Proteomes" id="UP001234297"/>
    </source>
</evidence>
<name>A0ACC2M7W9_PERAE</name>
<proteinExistence type="predicted"/>
<dbReference type="EMBL" id="CM056813">
    <property type="protein sequence ID" value="KAJ8641740.1"/>
    <property type="molecule type" value="Genomic_DNA"/>
</dbReference>
<comment type="caution">
    <text evidence="1">The sequence shown here is derived from an EMBL/GenBank/DDBJ whole genome shotgun (WGS) entry which is preliminary data.</text>
</comment>
<protein>
    <submittedName>
        <fullName evidence="1">Uncharacterized protein</fullName>
    </submittedName>
</protein>
<evidence type="ECO:0000313" key="1">
    <source>
        <dbReference type="EMBL" id="KAJ8641740.1"/>
    </source>
</evidence>
<reference evidence="1 2" key="1">
    <citation type="journal article" date="2022" name="Hortic Res">
        <title>A haplotype resolved chromosomal level avocado genome allows analysis of novel avocado genes.</title>
        <authorList>
            <person name="Nath O."/>
            <person name="Fletcher S.J."/>
            <person name="Hayward A."/>
            <person name="Shaw L.M."/>
            <person name="Masouleh A.K."/>
            <person name="Furtado A."/>
            <person name="Henry R.J."/>
            <person name="Mitter N."/>
        </authorList>
    </citation>
    <scope>NUCLEOTIDE SEQUENCE [LARGE SCALE GENOMIC DNA]</scope>
    <source>
        <strain evidence="2">cv. Hass</strain>
    </source>
</reference>
<dbReference type="Proteomes" id="UP001234297">
    <property type="component" value="Chromosome 5"/>
</dbReference>
<gene>
    <name evidence="1" type="ORF">MRB53_018434</name>
</gene>
<accession>A0ACC2M7W9</accession>